<feature type="transmembrane region" description="Helical" evidence="7">
    <location>
        <begin position="26"/>
        <end position="45"/>
    </location>
</feature>
<dbReference type="PANTHER" id="PTHR42865">
    <property type="entry name" value="PROTON/GLUTAMATE-ASPARTATE SYMPORTER"/>
    <property type="match status" value="1"/>
</dbReference>
<dbReference type="Gene3D" id="1.10.3860.10">
    <property type="entry name" value="Sodium:dicarboxylate symporter"/>
    <property type="match status" value="1"/>
</dbReference>
<evidence type="ECO:0000256" key="7">
    <source>
        <dbReference type="SAM" id="Phobius"/>
    </source>
</evidence>
<evidence type="ECO:0000256" key="2">
    <source>
        <dbReference type="ARBA" id="ARBA00022448"/>
    </source>
</evidence>
<feature type="transmembrane region" description="Helical" evidence="7">
    <location>
        <begin position="363"/>
        <end position="387"/>
    </location>
</feature>
<gene>
    <name evidence="8" type="ORF">GGR11_000004</name>
</gene>
<protein>
    <submittedName>
        <fullName evidence="8">Na+/H+-dicarboxylate symporter</fullName>
    </submittedName>
</protein>
<sequence length="430" mass="44501">MSSLAPSAGLFRPVRLAARLWFATPLWRRILMGLALGAFAGVVLGERAQDLKWIGDLFVRLIRMLVTPLVFVTVAAGVSAMSDPARLGSAGLKTMLLYFGLMLIGAAIGLGVGALVQPGAGIDLDGVVPAPLAEAQDLPAILTNIVPLNPIAAMAEGDVLAVIFFALLIGGALLVTGEEGRPLRRVLESGSAVLLRVVQFVMELAPFGVFALIAWVMGTSGPSAFVSVLRLSCCVLLGAAIQTFIVHGAVLRLIARVPVLPFYRDIVDAVAVAFSTSSSAATLPVALRVAQRNLGVSPAIASTVLPLGVTLSMDGTALYVGLLAAFSAQVFGVALGPADYLAIVAVTALVALGAAPVPSASLFLLAAVLSVIGLGPEQTALIVGFILPFDRPLDMIRTVPNCTSDLAVAVAVARMEGELDLVIYQERPLE</sequence>
<keyword evidence="6 7" id="KW-0472">Membrane</keyword>
<reference evidence="8 9" key="1">
    <citation type="submission" date="2020-08" db="EMBL/GenBank/DDBJ databases">
        <title>Genomic Encyclopedia of Type Strains, Phase IV (KMG-IV): sequencing the most valuable type-strain genomes for metagenomic binning, comparative biology and taxonomic classification.</title>
        <authorList>
            <person name="Goeker M."/>
        </authorList>
    </citation>
    <scope>NUCLEOTIDE SEQUENCE [LARGE SCALE GENOMIC DNA]</scope>
    <source>
        <strain evidence="8 9">DSM 14878</strain>
    </source>
</reference>
<dbReference type="InterPro" id="IPR001991">
    <property type="entry name" value="Na-dicarboxylate_symporter"/>
</dbReference>
<dbReference type="GO" id="GO:0015293">
    <property type="term" value="F:symporter activity"/>
    <property type="evidence" value="ECO:0007669"/>
    <property type="project" value="UniProtKB-KW"/>
</dbReference>
<evidence type="ECO:0000256" key="4">
    <source>
        <dbReference type="ARBA" id="ARBA00022692"/>
    </source>
</evidence>
<dbReference type="AlphaFoldDB" id="A0A7W6EY31"/>
<comment type="subcellular location">
    <subcellularLocation>
        <location evidence="1">Cell membrane</location>
        <topology evidence="1">Multi-pass membrane protein</topology>
    </subcellularLocation>
</comment>
<evidence type="ECO:0000313" key="8">
    <source>
        <dbReference type="EMBL" id="MBB3870490.1"/>
    </source>
</evidence>
<dbReference type="PRINTS" id="PR00173">
    <property type="entry name" value="EDTRNSPORT"/>
</dbReference>
<name>A0A7W6EY31_9CAUL</name>
<dbReference type="PANTHER" id="PTHR42865:SF7">
    <property type="entry name" value="PROTON_GLUTAMATE-ASPARTATE SYMPORTER"/>
    <property type="match status" value="1"/>
</dbReference>
<dbReference type="Pfam" id="PF00375">
    <property type="entry name" value="SDF"/>
    <property type="match status" value="1"/>
</dbReference>
<keyword evidence="5 7" id="KW-1133">Transmembrane helix</keyword>
<feature type="transmembrane region" description="Helical" evidence="7">
    <location>
        <begin position="228"/>
        <end position="254"/>
    </location>
</feature>
<evidence type="ECO:0000256" key="5">
    <source>
        <dbReference type="ARBA" id="ARBA00022989"/>
    </source>
</evidence>
<comment type="caution">
    <text evidence="8">The sequence shown here is derived from an EMBL/GenBank/DDBJ whole genome shotgun (WGS) entry which is preliminary data.</text>
</comment>
<organism evidence="8 9">
    <name type="scientific">Brevundimonas mediterranea</name>
    <dbReference type="NCBI Taxonomy" id="74329"/>
    <lineage>
        <taxon>Bacteria</taxon>
        <taxon>Pseudomonadati</taxon>
        <taxon>Pseudomonadota</taxon>
        <taxon>Alphaproteobacteria</taxon>
        <taxon>Caulobacterales</taxon>
        <taxon>Caulobacteraceae</taxon>
        <taxon>Brevundimonas</taxon>
    </lineage>
</organism>
<dbReference type="EMBL" id="JACIDA010000001">
    <property type="protein sequence ID" value="MBB3870490.1"/>
    <property type="molecule type" value="Genomic_DNA"/>
</dbReference>
<evidence type="ECO:0000256" key="6">
    <source>
        <dbReference type="ARBA" id="ARBA00023136"/>
    </source>
</evidence>
<feature type="transmembrane region" description="Helical" evidence="7">
    <location>
        <begin position="96"/>
        <end position="116"/>
    </location>
</feature>
<keyword evidence="3" id="KW-1003">Cell membrane</keyword>
<keyword evidence="4 7" id="KW-0812">Transmembrane</keyword>
<dbReference type="RefSeq" id="WP_183194770.1">
    <property type="nucleotide sequence ID" value="NZ_JACIDA010000001.1"/>
</dbReference>
<feature type="transmembrane region" description="Helical" evidence="7">
    <location>
        <begin position="340"/>
        <end position="357"/>
    </location>
</feature>
<accession>A0A7W6EY31</accession>
<proteinExistence type="predicted"/>
<feature type="transmembrane region" description="Helical" evidence="7">
    <location>
        <begin position="57"/>
        <end position="76"/>
    </location>
</feature>
<evidence type="ECO:0000256" key="1">
    <source>
        <dbReference type="ARBA" id="ARBA00004651"/>
    </source>
</evidence>
<evidence type="ECO:0000313" key="9">
    <source>
        <dbReference type="Proteomes" id="UP000532936"/>
    </source>
</evidence>
<evidence type="ECO:0000256" key="3">
    <source>
        <dbReference type="ARBA" id="ARBA00022475"/>
    </source>
</evidence>
<dbReference type="GO" id="GO:0005886">
    <property type="term" value="C:plasma membrane"/>
    <property type="evidence" value="ECO:0007669"/>
    <property type="project" value="UniProtKB-SubCell"/>
</dbReference>
<dbReference type="SUPFAM" id="SSF118215">
    <property type="entry name" value="Proton glutamate symport protein"/>
    <property type="match status" value="1"/>
</dbReference>
<feature type="transmembrane region" description="Helical" evidence="7">
    <location>
        <begin position="159"/>
        <end position="177"/>
    </location>
</feature>
<keyword evidence="2" id="KW-0813">Transport</keyword>
<feature type="transmembrane region" description="Helical" evidence="7">
    <location>
        <begin position="197"/>
        <end position="216"/>
    </location>
</feature>
<dbReference type="InterPro" id="IPR036458">
    <property type="entry name" value="Na:dicarbo_symporter_sf"/>
</dbReference>
<dbReference type="Proteomes" id="UP000532936">
    <property type="component" value="Unassembled WGS sequence"/>
</dbReference>